<organism evidence="1 2">
    <name type="scientific">Ceutorhynchus assimilis</name>
    <name type="common">cabbage seed weevil</name>
    <dbReference type="NCBI Taxonomy" id="467358"/>
    <lineage>
        <taxon>Eukaryota</taxon>
        <taxon>Metazoa</taxon>
        <taxon>Ecdysozoa</taxon>
        <taxon>Arthropoda</taxon>
        <taxon>Hexapoda</taxon>
        <taxon>Insecta</taxon>
        <taxon>Pterygota</taxon>
        <taxon>Neoptera</taxon>
        <taxon>Endopterygota</taxon>
        <taxon>Coleoptera</taxon>
        <taxon>Polyphaga</taxon>
        <taxon>Cucujiformia</taxon>
        <taxon>Curculionidae</taxon>
        <taxon>Ceutorhynchinae</taxon>
        <taxon>Ceutorhynchus</taxon>
    </lineage>
</organism>
<evidence type="ECO:0008006" key="3">
    <source>
        <dbReference type="Google" id="ProtNLM"/>
    </source>
</evidence>
<gene>
    <name evidence="1" type="ORF">CEUTPL_LOCUS10090</name>
</gene>
<sequence>MSKLQEKKSQLRNKSEKTRLVEAGTQANLPVCYRMPSRKDDFHDIIMEFTINCLLDQPKDLVDYAAEYFATIQEPNKAIVVEEKCNQEPSEPKEIESETQEICTLPIDDILSKTDEPEYNPLLKF</sequence>
<dbReference type="Proteomes" id="UP001152799">
    <property type="component" value="Chromosome 5"/>
</dbReference>
<accession>A0A9N9MSC5</accession>
<keyword evidence="2" id="KW-1185">Reference proteome</keyword>
<dbReference type="Gene3D" id="1.20.890.10">
    <property type="entry name" value="cAMP-dependent protein kinase regulatory subunit, dimerization-anchoring domain"/>
    <property type="match status" value="1"/>
</dbReference>
<protein>
    <recommendedName>
        <fullName evidence="3">RIIa domain-containing protein</fullName>
    </recommendedName>
</protein>
<dbReference type="SUPFAM" id="SSF47391">
    <property type="entry name" value="Dimerization-anchoring domain of cAMP-dependent PK regulatory subunit"/>
    <property type="match status" value="1"/>
</dbReference>
<proteinExistence type="predicted"/>
<evidence type="ECO:0000313" key="2">
    <source>
        <dbReference type="Proteomes" id="UP001152799"/>
    </source>
</evidence>
<name>A0A9N9MSC5_9CUCU</name>
<dbReference type="CDD" id="cd12099">
    <property type="entry name" value="DD_RII_PKA"/>
    <property type="match status" value="1"/>
</dbReference>
<reference evidence="1" key="1">
    <citation type="submission" date="2022-01" db="EMBL/GenBank/DDBJ databases">
        <authorList>
            <person name="King R."/>
        </authorList>
    </citation>
    <scope>NUCLEOTIDE SEQUENCE</scope>
</reference>
<dbReference type="AlphaFoldDB" id="A0A9N9MSC5"/>
<evidence type="ECO:0000313" key="1">
    <source>
        <dbReference type="EMBL" id="CAG9769584.1"/>
    </source>
</evidence>
<dbReference type="OrthoDB" id="417078at2759"/>
<dbReference type="EMBL" id="OU892281">
    <property type="protein sequence ID" value="CAG9769584.1"/>
    <property type="molecule type" value="Genomic_DNA"/>
</dbReference>